<feature type="transmembrane region" description="Helical" evidence="5">
    <location>
        <begin position="53"/>
        <end position="73"/>
    </location>
</feature>
<comment type="subcellular location">
    <subcellularLocation>
        <location evidence="1">Membrane</location>
        <topology evidence="1">Multi-pass membrane protein</topology>
    </subcellularLocation>
</comment>
<protein>
    <recommendedName>
        <fullName evidence="6">Major facilitator superfamily (MFS) profile domain-containing protein</fullName>
    </recommendedName>
</protein>
<dbReference type="Gene3D" id="1.20.1250.20">
    <property type="entry name" value="MFS general substrate transporter like domains"/>
    <property type="match status" value="1"/>
</dbReference>
<keyword evidence="2 5" id="KW-0812">Transmembrane</keyword>
<dbReference type="PANTHER" id="PTHR23121:SF9">
    <property type="entry name" value="SODIUM-DEPENDENT GLUCOSE TRANSPORTER 1"/>
    <property type="match status" value="1"/>
</dbReference>
<dbReference type="InterPro" id="IPR020846">
    <property type="entry name" value="MFS_dom"/>
</dbReference>
<feature type="transmembrane region" description="Helical" evidence="5">
    <location>
        <begin position="275"/>
        <end position="297"/>
    </location>
</feature>
<sequence>MTMASLESLAHRLLTTALIYFLFLQLAIRFGIFGPTILDLGTQLGVSQSQMSFVFSVTSIGVCVGAISSGFLFKWVPKQVALASIVVMLGIVVSFVTLIQDYYFFMVLQFIIGVTSGAAINACEAWILEIWQDSCPPYMQALQFFRGLGYILGPIIVEPFLIPEEDEDISPTSKSINQTKISGMVIKIVMNGTESTPSELENYIYIPYMINGLMLVLAAILVFFQYFYTVRKSRSANMMASSQATIISTITCEDKLSQSSDEKNEKESKREEPKLYTFSIIILCSLFYLFFFEEVVVTYLASFSANIDLHLTKSGGAFLTSIFNLCNVMGKGVSIVLALKLNHFTMLYMNLSVILISLVVLIIFSNTSLVMLWFGVCLLGVGLSSIIASLYALMESSITMNSMVCGVLNMSGTLGSVFVPLAIANYIESYPLSLIYASLFCALSCIVTLIVIHVLIGFRQKQHKQNQLIEEKPVMKF</sequence>
<accession>A0A7R9QJ63</accession>
<dbReference type="GO" id="GO:0016020">
    <property type="term" value="C:membrane"/>
    <property type="evidence" value="ECO:0007669"/>
    <property type="project" value="UniProtKB-SubCell"/>
</dbReference>
<reference evidence="7" key="1">
    <citation type="submission" date="2020-11" db="EMBL/GenBank/DDBJ databases">
        <authorList>
            <person name="Tran Van P."/>
        </authorList>
    </citation>
    <scope>NUCLEOTIDE SEQUENCE</scope>
</reference>
<dbReference type="GO" id="GO:0022857">
    <property type="term" value="F:transmembrane transporter activity"/>
    <property type="evidence" value="ECO:0007669"/>
    <property type="project" value="InterPro"/>
</dbReference>
<dbReference type="InterPro" id="IPR011701">
    <property type="entry name" value="MFS"/>
</dbReference>
<evidence type="ECO:0000313" key="8">
    <source>
        <dbReference type="Proteomes" id="UP000728032"/>
    </source>
</evidence>
<dbReference type="AlphaFoldDB" id="A0A7R9QJ63"/>
<dbReference type="InterPro" id="IPR036259">
    <property type="entry name" value="MFS_trans_sf"/>
</dbReference>
<evidence type="ECO:0000256" key="5">
    <source>
        <dbReference type="SAM" id="Phobius"/>
    </source>
</evidence>
<feature type="transmembrane region" description="Helical" evidence="5">
    <location>
        <begin position="80"/>
        <end position="96"/>
    </location>
</feature>
<dbReference type="EMBL" id="CAJPVJ010002956">
    <property type="protein sequence ID" value="CAG2167015.1"/>
    <property type="molecule type" value="Genomic_DNA"/>
</dbReference>
<feature type="transmembrane region" description="Helical" evidence="5">
    <location>
        <begin position="317"/>
        <end position="339"/>
    </location>
</feature>
<dbReference type="EMBL" id="OC917781">
    <property type="protein sequence ID" value="CAD7647979.1"/>
    <property type="molecule type" value="Genomic_DNA"/>
</dbReference>
<keyword evidence="3 5" id="KW-1133">Transmembrane helix</keyword>
<evidence type="ECO:0000256" key="1">
    <source>
        <dbReference type="ARBA" id="ARBA00004141"/>
    </source>
</evidence>
<feature type="transmembrane region" description="Helical" evidence="5">
    <location>
        <begin position="102"/>
        <end position="123"/>
    </location>
</feature>
<keyword evidence="8" id="KW-1185">Reference proteome</keyword>
<dbReference type="PANTHER" id="PTHR23121">
    <property type="entry name" value="SODIUM-DEPENDENT GLUCOSE TRANSPORTER 1"/>
    <property type="match status" value="1"/>
</dbReference>
<feature type="domain" description="Major facilitator superfamily (MFS) profile" evidence="6">
    <location>
        <begin position="15"/>
        <end position="460"/>
    </location>
</feature>
<dbReference type="OrthoDB" id="6365769at2759"/>
<feature type="transmembrane region" description="Helical" evidence="5">
    <location>
        <begin position="406"/>
        <end position="427"/>
    </location>
</feature>
<dbReference type="SUPFAM" id="SSF103473">
    <property type="entry name" value="MFS general substrate transporter"/>
    <property type="match status" value="1"/>
</dbReference>
<dbReference type="Pfam" id="PF07690">
    <property type="entry name" value="MFS_1"/>
    <property type="match status" value="2"/>
</dbReference>
<feature type="transmembrane region" description="Helical" evidence="5">
    <location>
        <begin position="144"/>
        <end position="162"/>
    </location>
</feature>
<evidence type="ECO:0000256" key="2">
    <source>
        <dbReference type="ARBA" id="ARBA00022692"/>
    </source>
</evidence>
<name>A0A7R9QJ63_9ACAR</name>
<keyword evidence="4 5" id="KW-0472">Membrane</keyword>
<feature type="transmembrane region" description="Helical" evidence="5">
    <location>
        <begin position="205"/>
        <end position="228"/>
    </location>
</feature>
<dbReference type="PROSITE" id="PS50850">
    <property type="entry name" value="MFS"/>
    <property type="match status" value="1"/>
</dbReference>
<feature type="transmembrane region" description="Helical" evidence="5">
    <location>
        <begin position="370"/>
        <end position="394"/>
    </location>
</feature>
<gene>
    <name evidence="7" type="ORF">ONB1V03_LOCUS6529</name>
</gene>
<organism evidence="7">
    <name type="scientific">Oppiella nova</name>
    <dbReference type="NCBI Taxonomy" id="334625"/>
    <lineage>
        <taxon>Eukaryota</taxon>
        <taxon>Metazoa</taxon>
        <taxon>Ecdysozoa</taxon>
        <taxon>Arthropoda</taxon>
        <taxon>Chelicerata</taxon>
        <taxon>Arachnida</taxon>
        <taxon>Acari</taxon>
        <taxon>Acariformes</taxon>
        <taxon>Sarcoptiformes</taxon>
        <taxon>Oribatida</taxon>
        <taxon>Brachypylina</taxon>
        <taxon>Oppioidea</taxon>
        <taxon>Oppiidae</taxon>
        <taxon>Oppiella</taxon>
    </lineage>
</organism>
<feature type="transmembrane region" description="Helical" evidence="5">
    <location>
        <begin position="346"/>
        <end position="364"/>
    </location>
</feature>
<evidence type="ECO:0000256" key="4">
    <source>
        <dbReference type="ARBA" id="ARBA00023136"/>
    </source>
</evidence>
<proteinExistence type="predicted"/>
<evidence type="ECO:0000256" key="3">
    <source>
        <dbReference type="ARBA" id="ARBA00022989"/>
    </source>
</evidence>
<evidence type="ECO:0000259" key="6">
    <source>
        <dbReference type="PROSITE" id="PS50850"/>
    </source>
</evidence>
<feature type="transmembrane region" description="Helical" evidence="5">
    <location>
        <begin position="433"/>
        <end position="458"/>
    </location>
</feature>
<evidence type="ECO:0000313" key="7">
    <source>
        <dbReference type="EMBL" id="CAD7647979.1"/>
    </source>
</evidence>
<dbReference type="Proteomes" id="UP000728032">
    <property type="component" value="Unassembled WGS sequence"/>
</dbReference>